<sequence>MNNSQLANDWIPVTFGVGGAVGLIGNIFLLTLVSKSNIYLDLSVSFQYRKDTNNGSTHAAS</sequence>
<keyword evidence="1" id="KW-0812">Transmembrane</keyword>
<reference evidence="3" key="1">
    <citation type="submission" date="2022-11" db="UniProtKB">
        <authorList>
            <consortium name="WormBaseParasite"/>
        </authorList>
    </citation>
    <scope>IDENTIFICATION</scope>
</reference>
<proteinExistence type="predicted"/>
<keyword evidence="2" id="KW-1185">Reference proteome</keyword>
<evidence type="ECO:0000313" key="2">
    <source>
        <dbReference type="Proteomes" id="UP000887565"/>
    </source>
</evidence>
<protein>
    <submittedName>
        <fullName evidence="3">Uncharacterized protein</fullName>
    </submittedName>
</protein>
<keyword evidence="1" id="KW-0472">Membrane</keyword>
<accession>A0A915JP62</accession>
<feature type="transmembrane region" description="Helical" evidence="1">
    <location>
        <begin position="12"/>
        <end position="33"/>
    </location>
</feature>
<organism evidence="2 3">
    <name type="scientific">Romanomermis culicivorax</name>
    <name type="common">Nematode worm</name>
    <dbReference type="NCBI Taxonomy" id="13658"/>
    <lineage>
        <taxon>Eukaryota</taxon>
        <taxon>Metazoa</taxon>
        <taxon>Ecdysozoa</taxon>
        <taxon>Nematoda</taxon>
        <taxon>Enoplea</taxon>
        <taxon>Dorylaimia</taxon>
        <taxon>Mermithida</taxon>
        <taxon>Mermithoidea</taxon>
        <taxon>Mermithidae</taxon>
        <taxon>Romanomermis</taxon>
    </lineage>
</organism>
<evidence type="ECO:0000313" key="3">
    <source>
        <dbReference type="WBParaSite" id="nRc.2.0.1.t27995-RA"/>
    </source>
</evidence>
<dbReference type="Proteomes" id="UP000887565">
    <property type="component" value="Unplaced"/>
</dbReference>
<evidence type="ECO:0000256" key="1">
    <source>
        <dbReference type="SAM" id="Phobius"/>
    </source>
</evidence>
<name>A0A915JP62_ROMCU</name>
<keyword evidence="1" id="KW-1133">Transmembrane helix</keyword>
<dbReference type="AlphaFoldDB" id="A0A915JP62"/>
<dbReference type="WBParaSite" id="nRc.2.0.1.t27995-RA">
    <property type="protein sequence ID" value="nRc.2.0.1.t27995-RA"/>
    <property type="gene ID" value="nRc.2.0.1.g27995"/>
</dbReference>